<keyword evidence="13" id="KW-1185">Reference proteome</keyword>
<evidence type="ECO:0000256" key="6">
    <source>
        <dbReference type="ARBA" id="ARBA00023136"/>
    </source>
</evidence>
<feature type="transmembrane region" description="Helical" evidence="10">
    <location>
        <begin position="81"/>
        <end position="105"/>
    </location>
</feature>
<keyword evidence="8 9" id="KW-0807">Transducer</keyword>
<feature type="transmembrane region" description="Helical" evidence="10">
    <location>
        <begin position="125"/>
        <end position="145"/>
    </location>
</feature>
<evidence type="ECO:0000256" key="8">
    <source>
        <dbReference type="ARBA" id="ARBA00023224"/>
    </source>
</evidence>
<dbReference type="PRINTS" id="PR00237">
    <property type="entry name" value="GPCRRHODOPSN"/>
</dbReference>
<evidence type="ECO:0000259" key="11">
    <source>
        <dbReference type="PROSITE" id="PS50262"/>
    </source>
</evidence>
<dbReference type="GO" id="GO:0016020">
    <property type="term" value="C:membrane"/>
    <property type="evidence" value="ECO:0007669"/>
    <property type="project" value="UniProtKB-SubCell"/>
</dbReference>
<comment type="similarity">
    <text evidence="2 9">Belongs to the G-protein coupled receptor 1 family.</text>
</comment>
<evidence type="ECO:0000256" key="2">
    <source>
        <dbReference type="ARBA" id="ARBA00010663"/>
    </source>
</evidence>
<keyword evidence="3 9" id="KW-0812">Transmembrane</keyword>
<dbReference type="Proteomes" id="UP000678393">
    <property type="component" value="Unassembled WGS sequence"/>
</dbReference>
<comment type="subcellular location">
    <subcellularLocation>
        <location evidence="1">Membrane</location>
        <topology evidence="1">Multi-pass membrane protein</topology>
    </subcellularLocation>
</comment>
<dbReference type="GO" id="GO:0004983">
    <property type="term" value="F:neuropeptide Y receptor activity"/>
    <property type="evidence" value="ECO:0007669"/>
    <property type="project" value="InterPro"/>
</dbReference>
<evidence type="ECO:0000256" key="4">
    <source>
        <dbReference type="ARBA" id="ARBA00022989"/>
    </source>
</evidence>
<evidence type="ECO:0000256" key="10">
    <source>
        <dbReference type="SAM" id="Phobius"/>
    </source>
</evidence>
<feature type="transmembrane region" description="Helical" evidence="10">
    <location>
        <begin position="262"/>
        <end position="281"/>
    </location>
</feature>
<proteinExistence type="inferred from homology"/>
<keyword evidence="6 10" id="KW-0472">Membrane</keyword>
<name>A0A8S3YWI2_9EUPU</name>
<dbReference type="PRINTS" id="PR01012">
    <property type="entry name" value="NRPEPTIDEYR"/>
</dbReference>
<comment type="caution">
    <text evidence="12">The sequence shown here is derived from an EMBL/GenBank/DDBJ whole genome shotgun (WGS) entry which is preliminary data.</text>
</comment>
<dbReference type="EMBL" id="CAJHNH020000930">
    <property type="protein sequence ID" value="CAG5120588.1"/>
    <property type="molecule type" value="Genomic_DNA"/>
</dbReference>
<keyword evidence="7 9" id="KW-0675">Receptor</keyword>
<dbReference type="AlphaFoldDB" id="A0A8S3YWI2"/>
<dbReference type="InterPro" id="IPR000611">
    <property type="entry name" value="NPY_rcpt"/>
</dbReference>
<evidence type="ECO:0000313" key="12">
    <source>
        <dbReference type="EMBL" id="CAG5120588.1"/>
    </source>
</evidence>
<dbReference type="InterPro" id="IPR000276">
    <property type="entry name" value="GPCR_Rhodpsn"/>
</dbReference>
<dbReference type="Gene3D" id="1.20.1070.10">
    <property type="entry name" value="Rhodopsin 7-helix transmembrane proteins"/>
    <property type="match status" value="1"/>
</dbReference>
<organism evidence="12 13">
    <name type="scientific">Candidula unifasciata</name>
    <dbReference type="NCBI Taxonomy" id="100452"/>
    <lineage>
        <taxon>Eukaryota</taxon>
        <taxon>Metazoa</taxon>
        <taxon>Spiralia</taxon>
        <taxon>Lophotrochozoa</taxon>
        <taxon>Mollusca</taxon>
        <taxon>Gastropoda</taxon>
        <taxon>Heterobranchia</taxon>
        <taxon>Euthyneura</taxon>
        <taxon>Panpulmonata</taxon>
        <taxon>Eupulmonata</taxon>
        <taxon>Stylommatophora</taxon>
        <taxon>Helicina</taxon>
        <taxon>Helicoidea</taxon>
        <taxon>Geomitridae</taxon>
        <taxon>Candidula</taxon>
    </lineage>
</organism>
<dbReference type="PANTHER" id="PTHR24235">
    <property type="entry name" value="NEUROPEPTIDE Y RECEPTOR"/>
    <property type="match status" value="1"/>
</dbReference>
<evidence type="ECO:0000313" key="13">
    <source>
        <dbReference type="Proteomes" id="UP000678393"/>
    </source>
</evidence>
<feature type="transmembrane region" description="Helical" evidence="10">
    <location>
        <begin position="210"/>
        <end position="233"/>
    </location>
</feature>
<dbReference type="OrthoDB" id="9046662at2759"/>
<evidence type="ECO:0000256" key="7">
    <source>
        <dbReference type="ARBA" id="ARBA00023170"/>
    </source>
</evidence>
<keyword evidence="5 9" id="KW-0297">G-protein coupled receptor</keyword>
<dbReference type="Pfam" id="PF00001">
    <property type="entry name" value="7tm_1"/>
    <property type="match status" value="1"/>
</dbReference>
<dbReference type="PANTHER" id="PTHR24235:SF12">
    <property type="entry name" value="G-PROTEIN COUPLED RECEPTORS FAMILY 1 PROFILE DOMAIN-CONTAINING PROTEIN"/>
    <property type="match status" value="1"/>
</dbReference>
<evidence type="ECO:0000256" key="9">
    <source>
        <dbReference type="RuleBase" id="RU000688"/>
    </source>
</evidence>
<sequence length="376" mass="42548">MTHIGNFSSLVDLQDTVNFSIEEFLLVSREYQSDDHWFSKEAEYSIIICFVVLIFLGLATNGVLFYIIAGKGRHQSSRNWYILNLAASDILTCAVCKPLTVVRLVMKNWVLGETLCKLVTSLQTVYVFVSTFTLVALAVDRYSAIIYNKHQTRRKHCVFICLSFIWTASFCISIPMVVVHDIEHVKGFNGNVLYSLCTEKWESETARTTYSVLVLLLQYLSPLVAIVILHLFIGRFLGSRLPGSSADDASIRRKQRRHRKNIILLSTIAIAFGVAWFPLHFVNALVTLDYSLFTGIDFPLLHALCMMLAFTSVCLNPIIYGLLNTNVQRDFMKMCVGYKRSSPNQEQLGLISTPHEIVNSNVYVCKTKSCNHMSAI</sequence>
<feature type="transmembrane region" description="Helical" evidence="10">
    <location>
        <begin position="157"/>
        <end position="178"/>
    </location>
</feature>
<reference evidence="12" key="1">
    <citation type="submission" date="2021-04" db="EMBL/GenBank/DDBJ databases">
        <authorList>
            <consortium name="Molecular Ecology Group"/>
        </authorList>
    </citation>
    <scope>NUCLEOTIDE SEQUENCE</scope>
</reference>
<protein>
    <recommendedName>
        <fullName evidence="11">G-protein coupled receptors family 1 profile domain-containing protein</fullName>
    </recommendedName>
</protein>
<dbReference type="PROSITE" id="PS50262">
    <property type="entry name" value="G_PROTEIN_RECEP_F1_2"/>
    <property type="match status" value="1"/>
</dbReference>
<dbReference type="PROSITE" id="PS00237">
    <property type="entry name" value="G_PROTEIN_RECEP_F1_1"/>
    <property type="match status" value="1"/>
</dbReference>
<dbReference type="InterPro" id="IPR017452">
    <property type="entry name" value="GPCR_Rhodpsn_7TM"/>
</dbReference>
<evidence type="ECO:0000256" key="1">
    <source>
        <dbReference type="ARBA" id="ARBA00004141"/>
    </source>
</evidence>
<feature type="transmembrane region" description="Helical" evidence="10">
    <location>
        <begin position="44"/>
        <end position="69"/>
    </location>
</feature>
<gene>
    <name evidence="12" type="ORF">CUNI_LOCUS6146</name>
</gene>
<dbReference type="SUPFAM" id="SSF81321">
    <property type="entry name" value="Family A G protein-coupled receptor-like"/>
    <property type="match status" value="1"/>
</dbReference>
<accession>A0A8S3YWI2</accession>
<evidence type="ECO:0000256" key="5">
    <source>
        <dbReference type="ARBA" id="ARBA00023040"/>
    </source>
</evidence>
<feature type="transmembrane region" description="Helical" evidence="10">
    <location>
        <begin position="301"/>
        <end position="323"/>
    </location>
</feature>
<keyword evidence="4 10" id="KW-1133">Transmembrane helix</keyword>
<evidence type="ECO:0000256" key="3">
    <source>
        <dbReference type="ARBA" id="ARBA00022692"/>
    </source>
</evidence>
<feature type="domain" description="G-protein coupled receptors family 1 profile" evidence="11">
    <location>
        <begin position="60"/>
        <end position="320"/>
    </location>
</feature>